<reference evidence="1" key="1">
    <citation type="submission" date="2022-01" db="EMBL/GenBank/DDBJ databases">
        <authorList>
            <person name="King R."/>
        </authorList>
    </citation>
    <scope>NUCLEOTIDE SEQUENCE</scope>
</reference>
<dbReference type="Proteomes" id="UP001153712">
    <property type="component" value="Chromosome 9"/>
</dbReference>
<feature type="non-terminal residue" evidence="1">
    <location>
        <position position="147"/>
    </location>
</feature>
<accession>A0A9N9TYJ5</accession>
<evidence type="ECO:0000313" key="2">
    <source>
        <dbReference type="Proteomes" id="UP001153712"/>
    </source>
</evidence>
<gene>
    <name evidence="1" type="ORF">PHYEVI_LOCUS11069</name>
</gene>
<dbReference type="AlphaFoldDB" id="A0A9N9TYJ5"/>
<dbReference type="EMBL" id="OU900102">
    <property type="protein sequence ID" value="CAG9864819.1"/>
    <property type="molecule type" value="Genomic_DNA"/>
</dbReference>
<organism evidence="1 2">
    <name type="scientific">Phyllotreta striolata</name>
    <name type="common">Striped flea beetle</name>
    <name type="synonym">Crioceris striolata</name>
    <dbReference type="NCBI Taxonomy" id="444603"/>
    <lineage>
        <taxon>Eukaryota</taxon>
        <taxon>Metazoa</taxon>
        <taxon>Ecdysozoa</taxon>
        <taxon>Arthropoda</taxon>
        <taxon>Hexapoda</taxon>
        <taxon>Insecta</taxon>
        <taxon>Pterygota</taxon>
        <taxon>Neoptera</taxon>
        <taxon>Endopterygota</taxon>
        <taxon>Coleoptera</taxon>
        <taxon>Polyphaga</taxon>
        <taxon>Cucujiformia</taxon>
        <taxon>Chrysomeloidea</taxon>
        <taxon>Chrysomelidae</taxon>
        <taxon>Galerucinae</taxon>
        <taxon>Alticini</taxon>
        <taxon>Phyllotreta</taxon>
    </lineage>
</organism>
<sequence length="147" mass="16995">KIVFQIPKCIKLNKNSVNCVGSKRNNDAPLVDKLFEIHGKELADAESDAESCIKSLKFDNLSAEEFDNVWKGCSNARLQLVKQAYSVEEILKEWPFYAKPSGYRFMLFDFDVAFKHEDLIDKWNINFKVIHQFLSTNVKDKQVKESS</sequence>
<keyword evidence="2" id="KW-1185">Reference proteome</keyword>
<proteinExistence type="predicted"/>
<name>A0A9N9TYJ5_PHYSR</name>
<feature type="non-terminal residue" evidence="1">
    <location>
        <position position="1"/>
    </location>
</feature>
<protein>
    <submittedName>
        <fullName evidence="1">Uncharacterized protein</fullName>
    </submittedName>
</protein>
<dbReference type="OrthoDB" id="6776649at2759"/>
<evidence type="ECO:0000313" key="1">
    <source>
        <dbReference type="EMBL" id="CAG9864819.1"/>
    </source>
</evidence>